<evidence type="ECO:0000256" key="2">
    <source>
        <dbReference type="ARBA" id="ARBA00022679"/>
    </source>
</evidence>
<dbReference type="GO" id="GO:0046912">
    <property type="term" value="F:acyltransferase activity, acyl groups converted into alkyl on transfer"/>
    <property type="evidence" value="ECO:0007669"/>
    <property type="project" value="InterPro"/>
</dbReference>
<protein>
    <recommendedName>
        <fullName evidence="3">Citrate synthase</fullName>
    </recommendedName>
</protein>
<dbReference type="Gene3D" id="1.10.230.10">
    <property type="entry name" value="Cytochrome P450-Terp, domain 2"/>
    <property type="match status" value="1"/>
</dbReference>
<comment type="caution">
    <text evidence="4">The sequence shown here is derived from an EMBL/GenBank/DDBJ whole genome shotgun (WGS) entry which is preliminary data.</text>
</comment>
<evidence type="ECO:0000256" key="1">
    <source>
        <dbReference type="ARBA" id="ARBA00010566"/>
    </source>
</evidence>
<keyword evidence="5" id="KW-1185">Reference proteome</keyword>
<keyword evidence="2 3" id="KW-0808">Transferase</keyword>
<dbReference type="PANTHER" id="PTHR11739">
    <property type="entry name" value="CITRATE SYNTHASE"/>
    <property type="match status" value="1"/>
</dbReference>
<reference evidence="4" key="1">
    <citation type="submission" date="2022-12" db="EMBL/GenBank/DDBJ databases">
        <authorList>
            <person name="Petersen C."/>
        </authorList>
    </citation>
    <scope>NUCLEOTIDE SEQUENCE</scope>
    <source>
        <strain evidence="4">IBT 21472</strain>
    </source>
</reference>
<proteinExistence type="inferred from homology"/>
<dbReference type="Proteomes" id="UP001147746">
    <property type="component" value="Unassembled WGS sequence"/>
</dbReference>
<dbReference type="AlphaFoldDB" id="A0A9W9Q0Y6"/>
<organism evidence="4 5">
    <name type="scientific">Penicillium atrosanguineum</name>
    <dbReference type="NCBI Taxonomy" id="1132637"/>
    <lineage>
        <taxon>Eukaryota</taxon>
        <taxon>Fungi</taxon>
        <taxon>Dikarya</taxon>
        <taxon>Ascomycota</taxon>
        <taxon>Pezizomycotina</taxon>
        <taxon>Eurotiomycetes</taxon>
        <taxon>Eurotiomycetidae</taxon>
        <taxon>Eurotiales</taxon>
        <taxon>Aspergillaceae</taxon>
        <taxon>Penicillium</taxon>
    </lineage>
</organism>
<dbReference type="GO" id="GO:0005759">
    <property type="term" value="C:mitochondrial matrix"/>
    <property type="evidence" value="ECO:0007669"/>
    <property type="project" value="TreeGrafter"/>
</dbReference>
<dbReference type="InterPro" id="IPR016143">
    <property type="entry name" value="Citrate_synth-like_sm_a-sub"/>
</dbReference>
<dbReference type="EMBL" id="JAPZBO010000005">
    <property type="protein sequence ID" value="KAJ5316433.1"/>
    <property type="molecule type" value="Genomic_DNA"/>
</dbReference>
<gene>
    <name evidence="4" type="ORF">N7476_006740</name>
</gene>
<name>A0A9W9Q0Y6_9EURO</name>
<reference evidence="4" key="2">
    <citation type="journal article" date="2023" name="IMA Fungus">
        <title>Comparative genomic study of the Penicillium genus elucidates a diverse pangenome and 15 lateral gene transfer events.</title>
        <authorList>
            <person name="Petersen C."/>
            <person name="Sorensen T."/>
            <person name="Nielsen M.R."/>
            <person name="Sondergaard T.E."/>
            <person name="Sorensen J.L."/>
            <person name="Fitzpatrick D.A."/>
            <person name="Frisvad J.C."/>
            <person name="Nielsen K.L."/>
        </authorList>
    </citation>
    <scope>NUCLEOTIDE SEQUENCE</scope>
    <source>
        <strain evidence="4">IBT 21472</strain>
    </source>
</reference>
<evidence type="ECO:0000313" key="5">
    <source>
        <dbReference type="Proteomes" id="UP001147746"/>
    </source>
</evidence>
<accession>A0A9W9Q0Y6</accession>
<dbReference type="GO" id="GO:0005975">
    <property type="term" value="P:carbohydrate metabolic process"/>
    <property type="evidence" value="ECO:0007669"/>
    <property type="project" value="TreeGrafter"/>
</dbReference>
<sequence length="248" mass="27823">MSTGTLCVHDSRTGVKYDIPIRRNAIRALDLQRIRAPSAGSDRADQVSLGIRVHDPGLQNTAVLWDSDFEDMFYLLVWGTYPIVHQRTELSRALAVHMREVPDEVFNAIRGLPMQGQLHLSAITDSGGSRGLSGFEVKYSKRKLFGYGHRSYKGIDPRVRPIRLILQDLNEPSPLLKLAEAIEEAASTDEYFILSRLYPNADFNGNFVFTGIGIETEMIPAAMISQRIMGIMAHWREYMGKGPESASR</sequence>
<dbReference type="Gene3D" id="1.10.580.10">
    <property type="entry name" value="Citrate Synthase, domain 1"/>
    <property type="match status" value="2"/>
</dbReference>
<comment type="similarity">
    <text evidence="1 3">Belongs to the citrate synthase family.</text>
</comment>
<dbReference type="InterPro" id="IPR016142">
    <property type="entry name" value="Citrate_synth-like_lrg_a-sub"/>
</dbReference>
<dbReference type="GO" id="GO:0006099">
    <property type="term" value="P:tricarboxylic acid cycle"/>
    <property type="evidence" value="ECO:0007669"/>
    <property type="project" value="TreeGrafter"/>
</dbReference>
<dbReference type="PRINTS" id="PR00143">
    <property type="entry name" value="CITRTSNTHASE"/>
</dbReference>
<dbReference type="Pfam" id="PF00285">
    <property type="entry name" value="Citrate_synt"/>
    <property type="match status" value="1"/>
</dbReference>
<evidence type="ECO:0000256" key="3">
    <source>
        <dbReference type="RuleBase" id="RU000441"/>
    </source>
</evidence>
<dbReference type="InterPro" id="IPR036969">
    <property type="entry name" value="Citrate_synthase_sf"/>
</dbReference>
<dbReference type="InterPro" id="IPR002020">
    <property type="entry name" value="Citrate_synthase"/>
</dbReference>
<dbReference type="SUPFAM" id="SSF48256">
    <property type="entry name" value="Citrate synthase"/>
    <property type="match status" value="2"/>
</dbReference>
<dbReference type="PANTHER" id="PTHR11739:SF4">
    <property type="entry name" value="CITRATE SYNTHASE, PEROXISOMAL"/>
    <property type="match status" value="1"/>
</dbReference>
<evidence type="ECO:0000313" key="4">
    <source>
        <dbReference type="EMBL" id="KAJ5316433.1"/>
    </source>
</evidence>